<dbReference type="Proteomes" id="UP001476798">
    <property type="component" value="Unassembled WGS sequence"/>
</dbReference>
<dbReference type="InterPro" id="IPR036179">
    <property type="entry name" value="Ig-like_dom_sf"/>
</dbReference>
<dbReference type="InterPro" id="IPR003598">
    <property type="entry name" value="Ig_sub2"/>
</dbReference>
<dbReference type="InterPro" id="IPR013783">
    <property type="entry name" value="Ig-like_fold"/>
</dbReference>
<dbReference type="SMART" id="SM00408">
    <property type="entry name" value="IGc2"/>
    <property type="match status" value="2"/>
</dbReference>
<keyword evidence="1" id="KW-0393">Immunoglobulin domain</keyword>
<dbReference type="Pfam" id="PF07679">
    <property type="entry name" value="I-set"/>
    <property type="match status" value="1"/>
</dbReference>
<dbReference type="InterPro" id="IPR007110">
    <property type="entry name" value="Ig-like_dom"/>
</dbReference>
<dbReference type="InterPro" id="IPR013098">
    <property type="entry name" value="Ig_I-set"/>
</dbReference>
<dbReference type="SMART" id="SM00409">
    <property type="entry name" value="IG"/>
    <property type="match status" value="2"/>
</dbReference>
<reference evidence="3 4" key="1">
    <citation type="submission" date="2021-06" db="EMBL/GenBank/DDBJ databases">
        <authorList>
            <person name="Palmer J.M."/>
        </authorList>
    </citation>
    <scope>NUCLEOTIDE SEQUENCE [LARGE SCALE GENOMIC DNA]</scope>
    <source>
        <strain evidence="3 4">GA_2019</strain>
        <tissue evidence="3">Muscle</tissue>
    </source>
</reference>
<dbReference type="Pfam" id="PF13927">
    <property type="entry name" value="Ig_3"/>
    <property type="match status" value="1"/>
</dbReference>
<protein>
    <submittedName>
        <fullName evidence="3">Down syndrome cell adhesion molecule-like protein 1</fullName>
    </submittedName>
</protein>
<dbReference type="Gene3D" id="2.60.40.10">
    <property type="entry name" value="Immunoglobulins"/>
    <property type="match status" value="2"/>
</dbReference>
<dbReference type="PROSITE" id="PS50835">
    <property type="entry name" value="IG_LIKE"/>
    <property type="match status" value="2"/>
</dbReference>
<evidence type="ECO:0000313" key="3">
    <source>
        <dbReference type="EMBL" id="MEQ2158562.1"/>
    </source>
</evidence>
<evidence type="ECO:0000256" key="1">
    <source>
        <dbReference type="ARBA" id="ARBA00023319"/>
    </source>
</evidence>
<dbReference type="PANTHER" id="PTHR10075:SF72">
    <property type="entry name" value="CELL ADHESION MOLECULE DSCAML1"/>
    <property type="match status" value="1"/>
</dbReference>
<organism evidence="3 4">
    <name type="scientific">Goodea atripinnis</name>
    <dbReference type="NCBI Taxonomy" id="208336"/>
    <lineage>
        <taxon>Eukaryota</taxon>
        <taxon>Metazoa</taxon>
        <taxon>Chordata</taxon>
        <taxon>Craniata</taxon>
        <taxon>Vertebrata</taxon>
        <taxon>Euteleostomi</taxon>
        <taxon>Actinopterygii</taxon>
        <taxon>Neopterygii</taxon>
        <taxon>Teleostei</taxon>
        <taxon>Neoteleostei</taxon>
        <taxon>Acanthomorphata</taxon>
        <taxon>Ovalentaria</taxon>
        <taxon>Atherinomorphae</taxon>
        <taxon>Cyprinodontiformes</taxon>
        <taxon>Goodeidae</taxon>
        <taxon>Goodea</taxon>
    </lineage>
</organism>
<dbReference type="CDD" id="cd00096">
    <property type="entry name" value="Ig"/>
    <property type="match status" value="1"/>
</dbReference>
<dbReference type="PANTHER" id="PTHR10075">
    <property type="entry name" value="BASIGIN RELATED"/>
    <property type="match status" value="1"/>
</dbReference>
<comment type="caution">
    <text evidence="3">The sequence shown here is derived from an EMBL/GenBank/DDBJ whole genome shotgun (WGS) entry which is preliminary data.</text>
</comment>
<gene>
    <name evidence="3" type="primary">DSCAML1_2</name>
    <name evidence="3" type="ORF">GOODEAATRI_013549</name>
</gene>
<accession>A0ABV0MKG7</accession>
<keyword evidence="4" id="KW-1185">Reference proteome</keyword>
<dbReference type="SUPFAM" id="SSF48726">
    <property type="entry name" value="Immunoglobulin"/>
    <property type="match status" value="2"/>
</dbReference>
<feature type="domain" description="Ig-like" evidence="2">
    <location>
        <begin position="85"/>
        <end position="179"/>
    </location>
</feature>
<evidence type="ECO:0000313" key="4">
    <source>
        <dbReference type="Proteomes" id="UP001476798"/>
    </source>
</evidence>
<evidence type="ECO:0000259" key="2">
    <source>
        <dbReference type="PROSITE" id="PS50835"/>
    </source>
</evidence>
<name>A0ABV0MKG7_9TELE</name>
<feature type="domain" description="Ig-like" evidence="2">
    <location>
        <begin position="1"/>
        <end position="76"/>
    </location>
</feature>
<proteinExistence type="predicted"/>
<dbReference type="EMBL" id="JAHRIO010000916">
    <property type="protein sequence ID" value="MEQ2158562.1"/>
    <property type="molecule type" value="Genomic_DNA"/>
</dbReference>
<dbReference type="InterPro" id="IPR003599">
    <property type="entry name" value="Ig_sub"/>
</dbReference>
<sequence>MAGRCQPTPIGHGASQGSPHFTVSWYRNTEPVMPDQHFSIQGAHNETLFISAAQKRHSGAYQCFASRKGQTAQDFSIILLEDGTPRIVASFSERVVVPGEPFSLMCAAKGAPPPTITWTLDDEPVARDLSRVRSSQYTLSDGSTVSFVNVSSPQIRDGGVYRCAARNSAGSAEYQARINVRGACLLFNISHTEASYSLTPSPP</sequence>